<dbReference type="PIRSF" id="PIRSF006157">
    <property type="entry name" value="Doxgns_DODA"/>
    <property type="match status" value="1"/>
</dbReference>
<dbReference type="CDD" id="cd07363">
    <property type="entry name" value="45_DOPA_Dioxygenase"/>
    <property type="match status" value="1"/>
</dbReference>
<protein>
    <submittedName>
        <fullName evidence="7">Dioxygenase</fullName>
    </submittedName>
</protein>
<evidence type="ECO:0000256" key="5">
    <source>
        <dbReference type="ARBA" id="ARBA00023002"/>
    </source>
</evidence>
<dbReference type="InterPro" id="IPR004183">
    <property type="entry name" value="Xdiol_dOase_suB"/>
</dbReference>
<feature type="domain" description="Extradiol ring-cleavage dioxygenase class III enzyme subunit B" evidence="6">
    <location>
        <begin position="39"/>
        <end position="238"/>
    </location>
</feature>
<name>A0ABQ5Q3P5_9BACT</name>
<dbReference type="Pfam" id="PF02900">
    <property type="entry name" value="LigB"/>
    <property type="match status" value="1"/>
</dbReference>
<dbReference type="Proteomes" id="UP001165089">
    <property type="component" value="Unassembled WGS sequence"/>
</dbReference>
<evidence type="ECO:0000256" key="3">
    <source>
        <dbReference type="ARBA" id="ARBA00022723"/>
    </source>
</evidence>
<gene>
    <name evidence="7" type="ORF">GETHPA_06810</name>
</gene>
<evidence type="ECO:0000259" key="6">
    <source>
        <dbReference type="Pfam" id="PF02900"/>
    </source>
</evidence>
<evidence type="ECO:0000313" key="8">
    <source>
        <dbReference type="Proteomes" id="UP001165089"/>
    </source>
</evidence>
<comment type="caution">
    <text evidence="7">The sequence shown here is derived from an EMBL/GenBank/DDBJ whole genome shotgun (WGS) entry which is preliminary data.</text>
</comment>
<keyword evidence="4" id="KW-0862">Zinc</keyword>
<dbReference type="PANTHER" id="PTHR30096:SF0">
    <property type="entry name" value="4,5-DOPA DIOXYGENASE EXTRADIOL-LIKE PROTEIN"/>
    <property type="match status" value="1"/>
</dbReference>
<evidence type="ECO:0000256" key="2">
    <source>
        <dbReference type="ARBA" id="ARBA00007581"/>
    </source>
</evidence>
<dbReference type="GO" id="GO:0051213">
    <property type="term" value="F:dioxygenase activity"/>
    <property type="evidence" value="ECO:0007669"/>
    <property type="project" value="UniProtKB-KW"/>
</dbReference>
<dbReference type="Gene3D" id="3.40.830.10">
    <property type="entry name" value="LigB-like"/>
    <property type="match status" value="1"/>
</dbReference>
<dbReference type="InterPro" id="IPR014436">
    <property type="entry name" value="Extradiol_dOase_DODA"/>
</dbReference>
<keyword evidence="5" id="KW-0560">Oxidoreductase</keyword>
<evidence type="ECO:0000313" key="7">
    <source>
        <dbReference type="EMBL" id="GLH69148.1"/>
    </source>
</evidence>
<keyword evidence="7" id="KW-0223">Dioxygenase</keyword>
<evidence type="ECO:0000256" key="4">
    <source>
        <dbReference type="ARBA" id="ARBA00022833"/>
    </source>
</evidence>
<dbReference type="PANTHER" id="PTHR30096">
    <property type="entry name" value="4,5-DOPA DIOXYGENASE EXTRADIOL-LIKE PROTEIN"/>
    <property type="match status" value="1"/>
</dbReference>
<comment type="cofactor">
    <cofactor evidence="1">
        <name>Zn(2+)</name>
        <dbReference type="ChEBI" id="CHEBI:29105"/>
    </cofactor>
</comment>
<organism evidence="7 8">
    <name type="scientific">Geothrix rubra</name>
    <dbReference type="NCBI Taxonomy" id="2927977"/>
    <lineage>
        <taxon>Bacteria</taxon>
        <taxon>Pseudomonadati</taxon>
        <taxon>Acidobacteriota</taxon>
        <taxon>Holophagae</taxon>
        <taxon>Holophagales</taxon>
        <taxon>Holophagaceae</taxon>
        <taxon>Geothrix</taxon>
    </lineage>
</organism>
<reference evidence="7 8" key="1">
    <citation type="journal article" date="2023" name="Antonie Van Leeuwenhoek">
        <title>Mesoterricola silvestris gen. nov., sp. nov., Mesoterricola sediminis sp. nov., Geothrix oryzae sp. nov., Geothrix edaphica sp. nov., Geothrix rubra sp. nov., and Geothrix limicola sp. nov., six novel members of Acidobacteriota isolated from soils.</title>
        <authorList>
            <person name="Itoh H."/>
            <person name="Sugisawa Y."/>
            <person name="Mise K."/>
            <person name="Xu Z."/>
            <person name="Kuniyasu M."/>
            <person name="Ushijima N."/>
            <person name="Kawano K."/>
            <person name="Kobayashi E."/>
            <person name="Shiratori Y."/>
            <person name="Masuda Y."/>
            <person name="Senoo K."/>
        </authorList>
    </citation>
    <scope>NUCLEOTIDE SEQUENCE [LARGE SCALE GENOMIC DNA]</scope>
    <source>
        <strain evidence="7 8">Red803</strain>
    </source>
</reference>
<proteinExistence type="inferred from homology"/>
<dbReference type="RefSeq" id="WP_285722952.1">
    <property type="nucleotide sequence ID" value="NZ_BSDD01000001.1"/>
</dbReference>
<keyword evidence="3" id="KW-0479">Metal-binding</keyword>
<accession>A0ABQ5Q3P5</accession>
<sequence>MDDLRSLPPLFLAHGSPMLAIEGGAWGGWLTSLPGSLPPVRGVVVFSAHWETSGGFRVTTGARPRTIHDFGGFPEALYGLQYPAPGDPALAARVADLLAQAGEAVRPDPERGLDHGAWVPLRHLFPEARVPVVQLSLPRPREPRQLWAAGRALAPLREDGILILGSGGLVHNLGRLDWDGGSGPQPWAEAFEGWLVERLVSDHPESAMDWAGAPGAAQSVPTTEHLDPLWLALGAGTGGRIRTVFEGWQLGSLSLRCLAFG</sequence>
<dbReference type="EMBL" id="BSDD01000001">
    <property type="protein sequence ID" value="GLH69148.1"/>
    <property type="molecule type" value="Genomic_DNA"/>
</dbReference>
<dbReference type="SUPFAM" id="SSF53213">
    <property type="entry name" value="LigB-like"/>
    <property type="match status" value="1"/>
</dbReference>
<keyword evidence="8" id="KW-1185">Reference proteome</keyword>
<comment type="similarity">
    <text evidence="2">Belongs to the DODA-type extradiol aromatic ring-opening dioxygenase family.</text>
</comment>
<evidence type="ECO:0000256" key="1">
    <source>
        <dbReference type="ARBA" id="ARBA00001947"/>
    </source>
</evidence>